<accession>A0ABR7MVK9</accession>
<proteinExistence type="predicted"/>
<dbReference type="InterPro" id="IPR050128">
    <property type="entry name" value="Sulfate_adenylyltrnsfr_sub2"/>
</dbReference>
<protein>
    <submittedName>
        <fullName evidence="2">Phosphoadenosine phosphosulfate reductase family protein</fullName>
    </submittedName>
</protein>
<keyword evidence="3" id="KW-1185">Reference proteome</keyword>
<dbReference type="PANTHER" id="PTHR43196:SF2">
    <property type="entry name" value="PHOSPHOADENOSINE PHOSPHOSULFATE REDUCTASE"/>
    <property type="match status" value="1"/>
</dbReference>
<dbReference type="Gene3D" id="3.40.50.620">
    <property type="entry name" value="HUPs"/>
    <property type="match status" value="1"/>
</dbReference>
<reference evidence="2 3" key="1">
    <citation type="submission" date="2020-08" db="EMBL/GenBank/DDBJ databases">
        <title>Genome public.</title>
        <authorList>
            <person name="Liu C."/>
            <person name="Sun Q."/>
        </authorList>
    </citation>
    <scope>NUCLEOTIDE SEQUENCE [LARGE SCALE GENOMIC DNA]</scope>
    <source>
        <strain evidence="2 3">BX3</strain>
    </source>
</reference>
<evidence type="ECO:0000313" key="3">
    <source>
        <dbReference type="Proteomes" id="UP000637513"/>
    </source>
</evidence>
<dbReference type="InterPro" id="IPR014729">
    <property type="entry name" value="Rossmann-like_a/b/a_fold"/>
</dbReference>
<dbReference type="Proteomes" id="UP000637513">
    <property type="component" value="Unassembled WGS sequence"/>
</dbReference>
<name>A0ABR7MVK9_9FIRM</name>
<sequence length="570" mass="66161">MLFEKTKSYPNAKELNFQPRSEVETNSRLYWCKQCNIPLYDKVCGCCKQKGVAFAKDCRIVFPEEKLLLELILGKKPGSFRNISIWNGSGNIYYANKERIPLTISTLKSLDTKKIRKKYQEFESEIDTGYFDAMIERFIVANRQRFLQIEEDATNYIRQVAKDFQKDEIFVSFSGGKDSTVVADLVRRSLDFSPKEKLLHLFGDTTLEFPYTLEYVKQYKKTYRDAFVRSSKNKDKNFEELCQIIGPPSRVMRWCCTIFKTGAINRQIESMFKNKTKIVSFQGIRRSESTSRSKYERTSEDSKIGKQQAAEPIIDWYDFDVWLYILSRKIPFNQAYRLGYARVGCWCCPNNSIWSEFLSMIHMPDQYFTFREQLIDFAKKVGKKDPEVYVDTGKWKARQGGNGLMIAQTSVVTDKPCVTQENAFNYELTRPLSDELYELMKPFGHLDFSMGRKRLHEVYVVDSNYNSILRIHGKAGSTSIKIIIDDIARMRAKDLADAKRKIDCQITKYQMCLGCRACESVCKYSAISVSDKEGSTNYKIDDTKCVKCQECVGHFTLGCYMRKVLAIKRN</sequence>
<dbReference type="InterPro" id="IPR017896">
    <property type="entry name" value="4Fe4S_Fe-S-bd"/>
</dbReference>
<dbReference type="EMBL" id="JACRSW010000032">
    <property type="protein sequence ID" value="MBC8557830.1"/>
    <property type="molecule type" value="Genomic_DNA"/>
</dbReference>
<gene>
    <name evidence="2" type="ORF">H8700_08930</name>
</gene>
<comment type="caution">
    <text evidence="2">The sequence shown here is derived from an EMBL/GenBank/DDBJ whole genome shotgun (WGS) entry which is preliminary data.</text>
</comment>
<dbReference type="InterPro" id="IPR002500">
    <property type="entry name" value="PAPS_reduct_dom"/>
</dbReference>
<dbReference type="PROSITE" id="PS51379">
    <property type="entry name" value="4FE4S_FER_2"/>
    <property type="match status" value="1"/>
</dbReference>
<dbReference type="SUPFAM" id="SSF54862">
    <property type="entry name" value="4Fe-4S ferredoxins"/>
    <property type="match status" value="1"/>
</dbReference>
<dbReference type="Pfam" id="PF12838">
    <property type="entry name" value="Fer4_7"/>
    <property type="match status" value="1"/>
</dbReference>
<evidence type="ECO:0000259" key="1">
    <source>
        <dbReference type="PROSITE" id="PS51379"/>
    </source>
</evidence>
<dbReference type="PANTHER" id="PTHR43196">
    <property type="entry name" value="SULFATE ADENYLYLTRANSFERASE SUBUNIT 2"/>
    <property type="match status" value="1"/>
</dbReference>
<dbReference type="SUPFAM" id="SSF52402">
    <property type="entry name" value="Adenine nucleotide alpha hydrolases-like"/>
    <property type="match status" value="1"/>
</dbReference>
<dbReference type="Pfam" id="PF01507">
    <property type="entry name" value="PAPS_reduct"/>
    <property type="match status" value="1"/>
</dbReference>
<organism evidence="2 3">
    <name type="scientific">Jutongia hominis</name>
    <dbReference type="NCBI Taxonomy" id="2763664"/>
    <lineage>
        <taxon>Bacteria</taxon>
        <taxon>Bacillati</taxon>
        <taxon>Bacillota</taxon>
        <taxon>Clostridia</taxon>
        <taxon>Lachnospirales</taxon>
        <taxon>Lachnospiraceae</taxon>
        <taxon>Jutongia</taxon>
    </lineage>
</organism>
<dbReference type="Gene3D" id="3.30.70.20">
    <property type="match status" value="1"/>
</dbReference>
<evidence type="ECO:0000313" key="2">
    <source>
        <dbReference type="EMBL" id="MBC8557830.1"/>
    </source>
</evidence>
<feature type="domain" description="4Fe-4S ferredoxin-type" evidence="1">
    <location>
        <begin position="502"/>
        <end position="532"/>
    </location>
</feature>